<dbReference type="PATRIC" id="fig|159743.3.peg.4706"/>
<dbReference type="Proteomes" id="UP000032534">
    <property type="component" value="Unassembled WGS sequence"/>
</dbReference>
<dbReference type="SUPFAM" id="SSF54285">
    <property type="entry name" value="MoaD/ThiS"/>
    <property type="match status" value="1"/>
</dbReference>
<dbReference type="InterPro" id="IPR016155">
    <property type="entry name" value="Mopterin_synth/thiamin_S_b"/>
</dbReference>
<evidence type="ECO:0000313" key="5">
    <source>
        <dbReference type="Proteomes" id="UP000032534"/>
    </source>
</evidence>
<dbReference type="GO" id="GO:0006777">
    <property type="term" value="P:Mo-molybdopterin cofactor biosynthetic process"/>
    <property type="evidence" value="ECO:0007669"/>
    <property type="project" value="InterPro"/>
</dbReference>
<dbReference type="GO" id="GO:0000166">
    <property type="term" value="F:nucleotide binding"/>
    <property type="evidence" value="ECO:0007669"/>
    <property type="project" value="UniProtKB-KW"/>
</dbReference>
<dbReference type="InterPro" id="IPR044672">
    <property type="entry name" value="MOCS2A"/>
</dbReference>
<comment type="similarity">
    <text evidence="2">Belongs to the MoaD family.</text>
</comment>
<accession>A0A0D7WWX3</accession>
<proteinExistence type="inferred from homology"/>
<reference evidence="4 5" key="1">
    <citation type="submission" date="2014-11" db="EMBL/GenBank/DDBJ databases">
        <title>Draft Genome Sequences of Paenibacillus polymyxa NRRL B-30509 and Paenibacillus terrae NRRL B-30644, Strains from a Poultry Environment that Produce Tridecaptin A and Paenicidins.</title>
        <authorList>
            <person name="van Belkum M.J."/>
            <person name="Lohans C.T."/>
            <person name="Vederas J.C."/>
        </authorList>
    </citation>
    <scope>NUCLEOTIDE SEQUENCE [LARGE SCALE GENOMIC DNA]</scope>
    <source>
        <strain evidence="4 5">NRRL B-30644</strain>
    </source>
</reference>
<comment type="caution">
    <text evidence="4">The sequence shown here is derived from an EMBL/GenBank/DDBJ whole genome shotgun (WGS) entry which is preliminary data.</text>
</comment>
<dbReference type="RefSeq" id="WP_023989694.1">
    <property type="nucleotide sequence ID" value="NZ_JTHP01000051.1"/>
</dbReference>
<evidence type="ECO:0000256" key="1">
    <source>
        <dbReference type="ARBA" id="ARBA00022741"/>
    </source>
</evidence>
<evidence type="ECO:0000313" key="4">
    <source>
        <dbReference type="EMBL" id="KJD43686.1"/>
    </source>
</evidence>
<sequence>MIKLYYFAGLREVTGKAEELADLAGQTVGDLSNWITDQYPDMPIKSVRIAINEEYALSTDVLQDGDIAAFIPPVSGG</sequence>
<keyword evidence="1" id="KW-0547">Nucleotide-binding</keyword>
<dbReference type="PANTHER" id="PTHR33359">
    <property type="entry name" value="MOLYBDOPTERIN SYNTHASE SULFUR CARRIER SUBUNIT"/>
    <property type="match status" value="1"/>
</dbReference>
<organism evidence="4 5">
    <name type="scientific">Paenibacillus terrae</name>
    <dbReference type="NCBI Taxonomy" id="159743"/>
    <lineage>
        <taxon>Bacteria</taxon>
        <taxon>Bacillati</taxon>
        <taxon>Bacillota</taxon>
        <taxon>Bacilli</taxon>
        <taxon>Bacillales</taxon>
        <taxon>Paenibacillaceae</taxon>
        <taxon>Paenibacillus</taxon>
    </lineage>
</organism>
<dbReference type="InterPro" id="IPR010038">
    <property type="entry name" value="MoaD_arc-typ"/>
</dbReference>
<dbReference type="InterPro" id="IPR003749">
    <property type="entry name" value="ThiS/MoaD-like"/>
</dbReference>
<dbReference type="EMBL" id="JTHP01000051">
    <property type="protein sequence ID" value="KJD43686.1"/>
    <property type="molecule type" value="Genomic_DNA"/>
</dbReference>
<gene>
    <name evidence="4" type="ORF">QD47_21185</name>
</gene>
<dbReference type="GO" id="GO:1990133">
    <property type="term" value="C:molybdopterin adenylyltransferase complex"/>
    <property type="evidence" value="ECO:0007669"/>
    <property type="project" value="TreeGrafter"/>
</dbReference>
<evidence type="ECO:0000256" key="3">
    <source>
        <dbReference type="ARBA" id="ARBA00024247"/>
    </source>
</evidence>
<dbReference type="CDD" id="cd00754">
    <property type="entry name" value="Ubl_MoaD"/>
    <property type="match status" value="1"/>
</dbReference>
<dbReference type="Pfam" id="PF02597">
    <property type="entry name" value="ThiS"/>
    <property type="match status" value="1"/>
</dbReference>
<dbReference type="PANTHER" id="PTHR33359:SF1">
    <property type="entry name" value="MOLYBDOPTERIN SYNTHASE SULFUR CARRIER SUBUNIT"/>
    <property type="match status" value="1"/>
</dbReference>
<dbReference type="Gene3D" id="3.10.20.30">
    <property type="match status" value="1"/>
</dbReference>
<protein>
    <recommendedName>
        <fullName evidence="3">Molybdopterin synthase sulfur carrier subunit</fullName>
    </recommendedName>
</protein>
<dbReference type="NCBIfam" id="TIGR01687">
    <property type="entry name" value="moaD_arch"/>
    <property type="match status" value="1"/>
</dbReference>
<keyword evidence="5" id="KW-1185">Reference proteome</keyword>
<evidence type="ECO:0000256" key="2">
    <source>
        <dbReference type="ARBA" id="ARBA00024200"/>
    </source>
</evidence>
<name>A0A0D7WWX3_9BACL</name>
<dbReference type="InterPro" id="IPR012675">
    <property type="entry name" value="Beta-grasp_dom_sf"/>
</dbReference>
<dbReference type="OrthoDB" id="9801945at2"/>
<dbReference type="AlphaFoldDB" id="A0A0D7WWX3"/>
<dbReference type="UniPathway" id="UPA00344"/>